<name>A0AAJ6VII1_9HYME</name>
<keyword evidence="1" id="KW-1185">Reference proteome</keyword>
<proteinExistence type="predicted"/>
<dbReference type="RefSeq" id="XP_011493854.1">
    <property type="nucleotide sequence ID" value="XM_011495552.1"/>
</dbReference>
<gene>
    <name evidence="2" type="primary">LOC105359076</name>
</gene>
<accession>A0AAJ6VII1</accession>
<organism evidence="1 2">
    <name type="scientific">Ceratosolen solmsi marchali</name>
    <dbReference type="NCBI Taxonomy" id="326594"/>
    <lineage>
        <taxon>Eukaryota</taxon>
        <taxon>Metazoa</taxon>
        <taxon>Ecdysozoa</taxon>
        <taxon>Arthropoda</taxon>
        <taxon>Hexapoda</taxon>
        <taxon>Insecta</taxon>
        <taxon>Pterygota</taxon>
        <taxon>Neoptera</taxon>
        <taxon>Endopterygota</taxon>
        <taxon>Hymenoptera</taxon>
        <taxon>Apocrita</taxon>
        <taxon>Proctotrupomorpha</taxon>
        <taxon>Chalcidoidea</taxon>
        <taxon>Agaonidae</taxon>
        <taxon>Agaoninae</taxon>
        <taxon>Ceratosolen</taxon>
    </lineage>
</organism>
<dbReference type="KEGG" id="csol:105359076"/>
<evidence type="ECO:0000313" key="2">
    <source>
        <dbReference type="RefSeq" id="XP_011493854.1"/>
    </source>
</evidence>
<sequence>MAILDESSCDSSSDIAQCQSYLNLQSDVKRRRTKKEQEYIKDVWSVEQVSFTFKSVSKPSPIIDKIIRNKKFDHDAALENLKIELENLRDVCEAKIQEFKKNLELKVNSIHLSIKNKQNNFNEIQKNKLVGCRKIALNDFHVENQILQNAGVEYLKNMEGKAAFYRLKSRKSIITEVVAKWDITIPFSMIRLEEQFKQLDCAISSIGNKYEKCINSYKTYIFRYVCRLRYKLKKLRKLEDMSETIDEIGSKIAEEIYNSEKLRIENFLAKLDNTNDLILKNIRYKVKGIFKIFNDFGSPWDIQLASFAKLQNAVMKQLGNRAEKGLQYHLNLQENIDAEIKNLREGNSIEILDKILVQVFAILDRKNKRFNSDYEEDCRIIKKCKNTLKTEVLSMKNKIDKFLEINMPTEYAESLESSYESDNDCSDIINVEDIIFQELELIERQTDSLDTWKSNFLINMSSYQSWLEKDTMSIVETWVNELLFEAARSLENNLKSVEKSRNNICKTVYDIRAKELLEHQNKLELHKKVGHFGQIVNMITGLIEESAKCADTFLNFTDIIDTYKSMSSQMLKEDGTKIKTSGQVTSLINMVCYKQVIIFLTKLKEEHKNSITLKITCTSERMMKKTSLMTNYNESFLSRILLFELGGNFTIEELNLAKKEISQLFKDIQKDKSENCIRIKKVTDGTNCEIQNIEKSVLDSLNITMGKLKVKEDIMNATKKCEYFVELKVKYLKELNDTTMNEVIDFIEKCQNKLSLNELIKTLNKLIQSLQNLPEDIRSSKDNLKNNTKNETQLKLSTNEKNCFTNSEQNYNSNNYAAVVKFIQDALSIIIDRGTVIEQSSFPDKNILCENCIHDSLQRIHVIYSTVCNYWIEETSSKLFHKFHFYV</sequence>
<evidence type="ECO:0000313" key="1">
    <source>
        <dbReference type="Proteomes" id="UP000695007"/>
    </source>
</evidence>
<dbReference type="Proteomes" id="UP000695007">
    <property type="component" value="Unplaced"/>
</dbReference>
<dbReference type="AlphaFoldDB" id="A0AAJ6VII1"/>
<dbReference type="GeneID" id="105359076"/>
<reference evidence="2" key="1">
    <citation type="submission" date="2025-08" db="UniProtKB">
        <authorList>
            <consortium name="RefSeq"/>
        </authorList>
    </citation>
    <scope>IDENTIFICATION</scope>
</reference>
<protein>
    <submittedName>
        <fullName evidence="2">Uncharacterized protein LOC105359076</fullName>
    </submittedName>
</protein>